<dbReference type="OrthoDB" id="2422867at2759"/>
<sequence length="128" mass="14652">MSRKVGSLAIFEIAGLLNCLKEVVWSESVKEKLPLPSVIVTDNDKALRAAIYVIFPTSLNILCYIHLQRNFEINLMKEVVEKDKHKRDIIKIDIQAMFQKIALTAAIEDQINEAVKEMKEYFLKDGIC</sequence>
<gene>
    <name evidence="1" type="ORF">CU097_002079</name>
</gene>
<comment type="caution">
    <text evidence="1">The sequence shown here is derived from an EMBL/GenBank/DDBJ whole genome shotgun (WGS) entry which is preliminary data.</text>
</comment>
<feature type="non-terminal residue" evidence="1">
    <location>
        <position position="128"/>
    </location>
</feature>
<dbReference type="EMBL" id="PJQL01001432">
    <property type="protein sequence ID" value="RCH88629.1"/>
    <property type="molecule type" value="Genomic_DNA"/>
</dbReference>
<evidence type="ECO:0000313" key="1">
    <source>
        <dbReference type="EMBL" id="RCH88629.1"/>
    </source>
</evidence>
<proteinExistence type="predicted"/>
<accession>A0A367JFI8</accession>
<dbReference type="Proteomes" id="UP000252139">
    <property type="component" value="Unassembled WGS sequence"/>
</dbReference>
<keyword evidence="2" id="KW-1185">Reference proteome</keyword>
<protein>
    <recommendedName>
        <fullName evidence="3">MULE transposase domain-containing protein</fullName>
    </recommendedName>
</protein>
<evidence type="ECO:0008006" key="3">
    <source>
        <dbReference type="Google" id="ProtNLM"/>
    </source>
</evidence>
<organism evidence="1 2">
    <name type="scientific">Rhizopus azygosporus</name>
    <name type="common">Rhizopus microsporus var. azygosporus</name>
    <dbReference type="NCBI Taxonomy" id="86630"/>
    <lineage>
        <taxon>Eukaryota</taxon>
        <taxon>Fungi</taxon>
        <taxon>Fungi incertae sedis</taxon>
        <taxon>Mucoromycota</taxon>
        <taxon>Mucoromycotina</taxon>
        <taxon>Mucoromycetes</taxon>
        <taxon>Mucorales</taxon>
        <taxon>Mucorineae</taxon>
        <taxon>Rhizopodaceae</taxon>
        <taxon>Rhizopus</taxon>
    </lineage>
</organism>
<name>A0A367JFI8_RHIAZ</name>
<evidence type="ECO:0000313" key="2">
    <source>
        <dbReference type="Proteomes" id="UP000252139"/>
    </source>
</evidence>
<dbReference type="AlphaFoldDB" id="A0A367JFI8"/>
<reference evidence="1 2" key="1">
    <citation type="journal article" date="2018" name="G3 (Bethesda)">
        <title>Phylogenetic and Phylogenomic Definition of Rhizopus Species.</title>
        <authorList>
            <person name="Gryganskyi A.P."/>
            <person name="Golan J."/>
            <person name="Dolatabadi S."/>
            <person name="Mondo S."/>
            <person name="Robb S."/>
            <person name="Idnurm A."/>
            <person name="Muszewska A."/>
            <person name="Steczkiewicz K."/>
            <person name="Masonjones S."/>
            <person name="Liao H.L."/>
            <person name="Gajdeczka M.T."/>
            <person name="Anike F."/>
            <person name="Vuek A."/>
            <person name="Anishchenko I.M."/>
            <person name="Voigt K."/>
            <person name="de Hoog G.S."/>
            <person name="Smith M.E."/>
            <person name="Heitman J."/>
            <person name="Vilgalys R."/>
            <person name="Stajich J.E."/>
        </authorList>
    </citation>
    <scope>NUCLEOTIDE SEQUENCE [LARGE SCALE GENOMIC DNA]</scope>
    <source>
        <strain evidence="1 2">CBS 357.93</strain>
    </source>
</reference>